<keyword evidence="2" id="KW-1185">Reference proteome</keyword>
<dbReference type="Pfam" id="PF02620">
    <property type="entry name" value="YceD"/>
    <property type="match status" value="1"/>
</dbReference>
<organism evidence="1 2">
    <name type="scientific">Aquimarina hainanensis</name>
    <dbReference type="NCBI Taxonomy" id="1578017"/>
    <lineage>
        <taxon>Bacteria</taxon>
        <taxon>Pseudomonadati</taxon>
        <taxon>Bacteroidota</taxon>
        <taxon>Flavobacteriia</taxon>
        <taxon>Flavobacteriales</taxon>
        <taxon>Flavobacteriaceae</taxon>
        <taxon>Aquimarina</taxon>
    </lineage>
</organism>
<protein>
    <submittedName>
        <fullName evidence="1">YceD family protein</fullName>
    </submittedName>
</protein>
<reference evidence="2" key="1">
    <citation type="journal article" date="2019" name="Int. J. Syst. Evol. Microbiol.">
        <title>The Global Catalogue of Microorganisms (GCM) 10K type strain sequencing project: providing services to taxonomists for standard genome sequencing and annotation.</title>
        <authorList>
            <consortium name="The Broad Institute Genomics Platform"/>
            <consortium name="The Broad Institute Genome Sequencing Center for Infectious Disease"/>
            <person name="Wu L."/>
            <person name="Ma J."/>
        </authorList>
    </citation>
    <scope>NUCLEOTIDE SEQUENCE [LARGE SCALE GENOMIC DNA]</scope>
    <source>
        <strain evidence="2">KCTC 42423</strain>
    </source>
</reference>
<dbReference type="EMBL" id="JBHULX010000001">
    <property type="protein sequence ID" value="MFD2589304.1"/>
    <property type="molecule type" value="Genomic_DNA"/>
</dbReference>
<accession>A0ABW5N2A7</accession>
<evidence type="ECO:0000313" key="2">
    <source>
        <dbReference type="Proteomes" id="UP001597459"/>
    </source>
</evidence>
<dbReference type="RefSeq" id="WP_176028074.1">
    <property type="nucleotide sequence ID" value="NZ_JBHSJV010000001.1"/>
</dbReference>
<sequence length="181" mass="21253">MNTKQLKEFNIPFVGLKLGIHQFEYEIDNTFFEHFDYDEFNSSNISIQLEFNKKSTLFELKFYARGTVNINCDVTNEPFDLPIENDLFLVIKFGTAYNDENEELLILPHGEYEVNVQQYIYELVVLGLPQKRVHPGVEDGTLDSDILDKLEELSPKKETLKKDNEEIDPRWDKLKNLLNDK</sequence>
<proteinExistence type="predicted"/>
<dbReference type="InterPro" id="IPR003772">
    <property type="entry name" value="YceD"/>
</dbReference>
<comment type="caution">
    <text evidence="1">The sequence shown here is derived from an EMBL/GenBank/DDBJ whole genome shotgun (WGS) entry which is preliminary data.</text>
</comment>
<dbReference type="Proteomes" id="UP001597459">
    <property type="component" value="Unassembled WGS sequence"/>
</dbReference>
<evidence type="ECO:0000313" key="1">
    <source>
        <dbReference type="EMBL" id="MFD2589304.1"/>
    </source>
</evidence>
<gene>
    <name evidence="1" type="ORF">ACFSTE_00580</name>
</gene>
<name>A0ABW5N2A7_9FLAO</name>